<evidence type="ECO:0000313" key="16">
    <source>
        <dbReference type="EMBL" id="KAK1800606.1"/>
    </source>
</evidence>
<evidence type="ECO:0000313" key="17">
    <source>
        <dbReference type="Proteomes" id="UP001239994"/>
    </source>
</evidence>
<evidence type="ECO:0000256" key="1">
    <source>
        <dbReference type="ARBA" id="ARBA00004186"/>
    </source>
</evidence>
<reference evidence="16" key="1">
    <citation type="submission" date="2023-03" db="EMBL/GenBank/DDBJ databases">
        <title>Electrophorus voltai genome.</title>
        <authorList>
            <person name="Bian C."/>
        </authorList>
    </citation>
    <scope>NUCLEOTIDE SEQUENCE</scope>
    <source>
        <strain evidence="16">CB-2022</strain>
        <tissue evidence="16">Muscle</tissue>
    </source>
</reference>
<dbReference type="GO" id="GO:0005876">
    <property type="term" value="C:spindle microtubule"/>
    <property type="evidence" value="ECO:0007669"/>
    <property type="project" value="InterPro"/>
</dbReference>
<comment type="similarity">
    <text evidence="3">Belongs to the SKA2 family.</text>
</comment>
<evidence type="ECO:0000256" key="13">
    <source>
        <dbReference type="ARBA" id="ARBA00029651"/>
    </source>
</evidence>
<evidence type="ECO:0000256" key="8">
    <source>
        <dbReference type="ARBA" id="ARBA00022776"/>
    </source>
</evidence>
<dbReference type="GO" id="GO:0008017">
    <property type="term" value="F:microtubule binding"/>
    <property type="evidence" value="ECO:0007669"/>
    <property type="project" value="InterPro"/>
</dbReference>
<dbReference type="GO" id="GO:0000940">
    <property type="term" value="C:outer kinetochore"/>
    <property type="evidence" value="ECO:0007669"/>
    <property type="project" value="InterPro"/>
</dbReference>
<keyword evidence="12" id="KW-0137">Centromere</keyword>
<comment type="subcellular location">
    <subcellularLocation>
        <location evidence="2">Chromosome</location>
        <location evidence="2">Centromere</location>
        <location evidence="2">Kinetochore</location>
    </subcellularLocation>
    <subcellularLocation>
        <location evidence="1">Cytoplasm</location>
        <location evidence="1">Cytoskeleton</location>
        <location evidence="1">Spindle</location>
    </subcellularLocation>
</comment>
<gene>
    <name evidence="16" type="ORF">P4O66_005809</name>
</gene>
<keyword evidence="4" id="KW-0158">Chromosome</keyword>
<evidence type="ECO:0000259" key="15">
    <source>
        <dbReference type="Pfam" id="PF16740"/>
    </source>
</evidence>
<evidence type="ECO:0000256" key="2">
    <source>
        <dbReference type="ARBA" id="ARBA00004629"/>
    </source>
</evidence>
<evidence type="ECO:0000256" key="6">
    <source>
        <dbReference type="ARBA" id="ARBA00022618"/>
    </source>
</evidence>
<dbReference type="GO" id="GO:0000278">
    <property type="term" value="P:mitotic cell cycle"/>
    <property type="evidence" value="ECO:0007669"/>
    <property type="project" value="TreeGrafter"/>
</dbReference>
<evidence type="ECO:0000256" key="3">
    <source>
        <dbReference type="ARBA" id="ARBA00010684"/>
    </source>
</evidence>
<accession>A0AAD8ZLW5</accession>
<keyword evidence="6" id="KW-0132">Cell division</keyword>
<dbReference type="CDD" id="cd12955">
    <property type="entry name" value="SKA2"/>
    <property type="match status" value="1"/>
</dbReference>
<comment type="caution">
    <text evidence="16">The sequence shown here is derived from an EMBL/GenBank/DDBJ whole genome shotgun (WGS) entry which is preliminary data.</text>
</comment>
<keyword evidence="17" id="KW-1185">Reference proteome</keyword>
<dbReference type="GO" id="GO:0007059">
    <property type="term" value="P:chromosome segregation"/>
    <property type="evidence" value="ECO:0007669"/>
    <property type="project" value="InterPro"/>
</dbReference>
<evidence type="ECO:0000256" key="5">
    <source>
        <dbReference type="ARBA" id="ARBA00022490"/>
    </source>
</evidence>
<keyword evidence="8" id="KW-0498">Mitosis</keyword>
<keyword evidence="10" id="KW-0206">Cytoskeleton</keyword>
<dbReference type="EMBL" id="JAROKS010000010">
    <property type="protein sequence ID" value="KAK1800606.1"/>
    <property type="molecule type" value="Genomic_DNA"/>
</dbReference>
<dbReference type="Proteomes" id="UP001239994">
    <property type="component" value="Unassembled WGS sequence"/>
</dbReference>
<feature type="coiled-coil region" evidence="14">
    <location>
        <begin position="51"/>
        <end position="96"/>
    </location>
</feature>
<sequence length="225" mass="25359">METAVDKLEAMFQKAEADIDYVEKRLKFDFMTSAREKGTVEGNPIQLLENLQAVKERHAALCAQVEEIAAEQKRSMESIRAHLDTTVKLVEELQNKADIQAPPLTEAELEARDAICSSVAAVFETLPEPVIQKELHSHRVCEKVTEVEFEAVPRSIRGNVKLGDLNTLYKELTEHFSLEKNRGPVSLQKMKKLNMKFSDCAVKTLQHLSLIEVDKKGLISLSSRD</sequence>
<evidence type="ECO:0000256" key="10">
    <source>
        <dbReference type="ARBA" id="ARBA00023212"/>
    </source>
</evidence>
<evidence type="ECO:0000256" key="14">
    <source>
        <dbReference type="SAM" id="Coils"/>
    </source>
</evidence>
<evidence type="ECO:0000256" key="4">
    <source>
        <dbReference type="ARBA" id="ARBA00022454"/>
    </source>
</evidence>
<keyword evidence="5" id="KW-0963">Cytoplasm</keyword>
<keyword evidence="14" id="KW-0175">Coiled coil</keyword>
<evidence type="ECO:0000256" key="9">
    <source>
        <dbReference type="ARBA" id="ARBA00022838"/>
    </source>
</evidence>
<evidence type="ECO:0000256" key="11">
    <source>
        <dbReference type="ARBA" id="ARBA00023306"/>
    </source>
</evidence>
<feature type="domain" description="Ska2 N-terminal" evidence="15">
    <location>
        <begin position="2"/>
        <end position="113"/>
    </location>
</feature>
<dbReference type="Gene3D" id="6.10.250.1380">
    <property type="match status" value="1"/>
</dbReference>
<dbReference type="InterPro" id="IPR042091">
    <property type="entry name" value="Ska2_N"/>
</dbReference>
<protein>
    <recommendedName>
        <fullName evidence="13">Protein FAM33A</fullName>
    </recommendedName>
</protein>
<evidence type="ECO:0000256" key="12">
    <source>
        <dbReference type="ARBA" id="ARBA00023328"/>
    </source>
</evidence>
<dbReference type="InterPro" id="IPR026762">
    <property type="entry name" value="Ska2"/>
</dbReference>
<dbReference type="PANTHER" id="PTHR32017">
    <property type="entry name" value="SPINDLE AND KINETOCHORE-ASSOCIATED PROTEIN 2"/>
    <property type="match status" value="1"/>
</dbReference>
<evidence type="ECO:0000256" key="7">
    <source>
        <dbReference type="ARBA" id="ARBA00022701"/>
    </source>
</evidence>
<dbReference type="GO" id="GO:0051301">
    <property type="term" value="P:cell division"/>
    <property type="evidence" value="ECO:0007669"/>
    <property type="project" value="UniProtKB-KW"/>
</dbReference>
<organism evidence="16 17">
    <name type="scientific">Electrophorus voltai</name>
    <dbReference type="NCBI Taxonomy" id="2609070"/>
    <lineage>
        <taxon>Eukaryota</taxon>
        <taxon>Metazoa</taxon>
        <taxon>Chordata</taxon>
        <taxon>Craniata</taxon>
        <taxon>Vertebrata</taxon>
        <taxon>Euteleostomi</taxon>
        <taxon>Actinopterygii</taxon>
        <taxon>Neopterygii</taxon>
        <taxon>Teleostei</taxon>
        <taxon>Ostariophysi</taxon>
        <taxon>Gymnotiformes</taxon>
        <taxon>Gymnotoidei</taxon>
        <taxon>Gymnotidae</taxon>
        <taxon>Electrophorus</taxon>
    </lineage>
</organism>
<keyword evidence="7" id="KW-0493">Microtubule</keyword>
<keyword evidence="11" id="KW-0131">Cell cycle</keyword>
<name>A0AAD8ZLW5_9TELE</name>
<dbReference type="AlphaFoldDB" id="A0AAD8ZLW5"/>
<keyword evidence="9" id="KW-0995">Kinetochore</keyword>
<dbReference type="PANTHER" id="PTHR32017:SF3">
    <property type="entry name" value="SPINDLE AND KINETOCHORE-ASSOCIATED PROTEIN 2"/>
    <property type="match status" value="1"/>
</dbReference>
<proteinExistence type="inferred from homology"/>
<dbReference type="Pfam" id="PF16740">
    <property type="entry name" value="SKA2"/>
    <property type="match status" value="1"/>
</dbReference>